<proteinExistence type="inferred from homology"/>
<feature type="binding site" evidence="4">
    <location>
        <position position="132"/>
    </location>
    <ligand>
        <name>Mn(2+)</name>
        <dbReference type="ChEBI" id="CHEBI:29035"/>
        <label>1</label>
    </ligand>
</feature>
<dbReference type="PROSITE" id="PS01053">
    <property type="entry name" value="ARGINASE_1"/>
    <property type="match status" value="1"/>
</dbReference>
<evidence type="ECO:0000313" key="7">
    <source>
        <dbReference type="Proteomes" id="UP000001137"/>
    </source>
</evidence>
<dbReference type="PANTHER" id="PTHR11358:SF26">
    <property type="entry name" value="GUANIDINO ACID HYDROLASE, MITOCHONDRIAL"/>
    <property type="match status" value="1"/>
</dbReference>
<evidence type="ECO:0000256" key="2">
    <source>
        <dbReference type="ARBA" id="ARBA00022723"/>
    </source>
</evidence>
<feature type="binding site" evidence="4">
    <location>
        <position position="221"/>
    </location>
    <ligand>
        <name>Mn(2+)</name>
        <dbReference type="ChEBI" id="CHEBI:29035"/>
        <label>1</label>
    </ligand>
</feature>
<accession>A8M9T6</accession>
<keyword evidence="3 5" id="KW-0378">Hydrolase</keyword>
<feature type="binding site" evidence="4">
    <location>
        <position position="108"/>
    </location>
    <ligand>
        <name>Mn(2+)</name>
        <dbReference type="ChEBI" id="CHEBI:29035"/>
        <label>1</label>
    </ligand>
</feature>
<comment type="cofactor">
    <cofactor evidence="4">
        <name>Mn(2+)</name>
        <dbReference type="ChEBI" id="CHEBI:29035"/>
    </cofactor>
    <text evidence="4">Binds 2 manganese ions per subunit.</text>
</comment>
<dbReference type="RefSeq" id="WP_012186626.1">
    <property type="nucleotide sequence ID" value="NC_009954.1"/>
</dbReference>
<dbReference type="Proteomes" id="UP000001137">
    <property type="component" value="Chromosome"/>
</dbReference>
<protein>
    <submittedName>
        <fullName evidence="6">Arginase/agmatinase/formiminoglutamase</fullName>
    </submittedName>
</protein>
<dbReference type="EMBL" id="CP000852">
    <property type="protein sequence ID" value="ABW02407.1"/>
    <property type="molecule type" value="Genomic_DNA"/>
</dbReference>
<dbReference type="GO" id="GO:0008783">
    <property type="term" value="F:agmatinase activity"/>
    <property type="evidence" value="ECO:0007669"/>
    <property type="project" value="TreeGrafter"/>
</dbReference>
<dbReference type="InterPro" id="IPR020855">
    <property type="entry name" value="Ureohydrolase_Mn_BS"/>
</dbReference>
<reference evidence="6 7" key="1">
    <citation type="submission" date="2007-10" db="EMBL/GenBank/DDBJ databases">
        <title>Complete sequence of Caldivirga maquilingensis IC-167.</title>
        <authorList>
            <consortium name="US DOE Joint Genome Institute"/>
            <person name="Copeland A."/>
            <person name="Lucas S."/>
            <person name="Lapidus A."/>
            <person name="Barry K."/>
            <person name="Glavina del Rio T."/>
            <person name="Dalin E."/>
            <person name="Tice H."/>
            <person name="Pitluck S."/>
            <person name="Saunders E."/>
            <person name="Brettin T."/>
            <person name="Bruce D."/>
            <person name="Detter J.C."/>
            <person name="Han C."/>
            <person name="Schmutz J."/>
            <person name="Larimer F."/>
            <person name="Land M."/>
            <person name="Hauser L."/>
            <person name="Kyrpides N."/>
            <person name="Ivanova N."/>
            <person name="Biddle J.F."/>
            <person name="Zhang Z."/>
            <person name="Fitz-Gibbon S.T."/>
            <person name="Lowe T.M."/>
            <person name="Saltikov C."/>
            <person name="House C.H."/>
            <person name="Richardson P."/>
        </authorList>
    </citation>
    <scope>NUCLEOTIDE SEQUENCE [LARGE SCALE GENOMIC DNA]</scope>
    <source>
        <strain evidence="7">ATCC 700844 / DSM 13496 / JCM 10307 / IC-167</strain>
    </source>
</reference>
<dbReference type="Gene3D" id="3.40.800.10">
    <property type="entry name" value="Ureohydrolase domain"/>
    <property type="match status" value="1"/>
</dbReference>
<keyword evidence="4" id="KW-0464">Manganese</keyword>
<dbReference type="InterPro" id="IPR023696">
    <property type="entry name" value="Ureohydrolase_dom_sf"/>
</dbReference>
<name>A8M9T6_CALMQ</name>
<dbReference type="KEGG" id="cma:Cmaq_1584"/>
<evidence type="ECO:0000313" key="6">
    <source>
        <dbReference type="EMBL" id="ABW02407.1"/>
    </source>
</evidence>
<comment type="similarity">
    <text evidence="1">Belongs to the arginase family. Agmatinase subfamily.</text>
</comment>
<dbReference type="GeneID" id="5709287"/>
<dbReference type="OrthoDB" id="7186at2157"/>
<dbReference type="SUPFAM" id="SSF52768">
    <property type="entry name" value="Arginase/deacetylase"/>
    <property type="match status" value="1"/>
</dbReference>
<dbReference type="Pfam" id="PF00491">
    <property type="entry name" value="Arginase"/>
    <property type="match status" value="1"/>
</dbReference>
<evidence type="ECO:0000256" key="1">
    <source>
        <dbReference type="ARBA" id="ARBA00009227"/>
    </source>
</evidence>
<keyword evidence="7" id="KW-1185">Reference proteome</keyword>
<dbReference type="HOGENOM" id="CLU_039478_0_2_2"/>
<dbReference type="InterPro" id="IPR006035">
    <property type="entry name" value="Ureohydrolase"/>
</dbReference>
<dbReference type="CDD" id="cd11593">
    <property type="entry name" value="Agmatinase-like_2"/>
    <property type="match status" value="1"/>
</dbReference>
<evidence type="ECO:0000256" key="5">
    <source>
        <dbReference type="RuleBase" id="RU003684"/>
    </source>
</evidence>
<sequence>MLHVHEPVNPMFGVSKGNGRIMMLGVPMEDTLSFKPGTRFAPMVLRQVTPYLEATPTEWLGYEPLSELNDLGDVSLHQGDVEFNLSRIRSITSELLGKGLLINIGGEHTISLAVARAIRDKFNELGVFIQFDAHLDLRGEWPMGQGLSHATFARILNNEVKPSLYVNLGFRGFDEEELSYARGLNSVLLDSVELSAVSYTQLRDLLRIINDTHGPIHLSIDIDVFDPSVAPGVGNPEAGGVGYMTIYKALEVAMPLIAERLVAIDIVEYSPPNDVSNITASLVAKLIVDLMNLYLWGINCRRVRS</sequence>
<dbReference type="PANTHER" id="PTHR11358">
    <property type="entry name" value="ARGINASE/AGMATINASE"/>
    <property type="match status" value="1"/>
</dbReference>
<dbReference type="PROSITE" id="PS51409">
    <property type="entry name" value="ARGINASE_2"/>
    <property type="match status" value="1"/>
</dbReference>
<dbReference type="eggNOG" id="arCOG01700">
    <property type="taxonomic scope" value="Archaea"/>
</dbReference>
<evidence type="ECO:0000256" key="3">
    <source>
        <dbReference type="ARBA" id="ARBA00022801"/>
    </source>
</evidence>
<dbReference type="PRINTS" id="PR00116">
    <property type="entry name" value="ARGINASE"/>
</dbReference>
<evidence type="ECO:0000256" key="4">
    <source>
        <dbReference type="PIRSR" id="PIRSR036979-1"/>
    </source>
</evidence>
<dbReference type="PIRSF" id="PIRSF036979">
    <property type="entry name" value="Arginase"/>
    <property type="match status" value="1"/>
</dbReference>
<feature type="binding site" evidence="4">
    <location>
        <position position="136"/>
    </location>
    <ligand>
        <name>Mn(2+)</name>
        <dbReference type="ChEBI" id="CHEBI:29035"/>
        <label>1</label>
    </ligand>
</feature>
<feature type="binding site" evidence="4">
    <location>
        <position position="223"/>
    </location>
    <ligand>
        <name>Mn(2+)</name>
        <dbReference type="ChEBI" id="CHEBI:29035"/>
        <label>1</label>
    </ligand>
</feature>
<dbReference type="GO" id="GO:0033389">
    <property type="term" value="P:putrescine biosynthetic process from arginine, via agmatine"/>
    <property type="evidence" value="ECO:0007669"/>
    <property type="project" value="TreeGrafter"/>
</dbReference>
<feature type="binding site" evidence="4">
    <location>
        <position position="134"/>
    </location>
    <ligand>
        <name>Mn(2+)</name>
        <dbReference type="ChEBI" id="CHEBI:29035"/>
        <label>1</label>
    </ligand>
</feature>
<gene>
    <name evidence="6" type="ordered locus">Cmaq_1584</name>
</gene>
<keyword evidence="2 4" id="KW-0479">Metal-binding</keyword>
<organism evidence="6 7">
    <name type="scientific">Caldivirga maquilingensis (strain ATCC 700844 / DSM 13496 / JCM 10307 / IC-167)</name>
    <dbReference type="NCBI Taxonomy" id="397948"/>
    <lineage>
        <taxon>Archaea</taxon>
        <taxon>Thermoproteota</taxon>
        <taxon>Thermoprotei</taxon>
        <taxon>Thermoproteales</taxon>
        <taxon>Thermoproteaceae</taxon>
        <taxon>Caldivirga</taxon>
    </lineage>
</organism>
<dbReference type="STRING" id="397948.Cmaq_1584"/>
<dbReference type="AlphaFoldDB" id="A8M9T6"/>
<dbReference type="GO" id="GO:0046872">
    <property type="term" value="F:metal ion binding"/>
    <property type="evidence" value="ECO:0007669"/>
    <property type="project" value="UniProtKB-KW"/>
</dbReference>